<feature type="region of interest" description="Disordered" evidence="1">
    <location>
        <begin position="1"/>
        <end position="65"/>
    </location>
</feature>
<name>A0AAU9NN39_9ASTR</name>
<evidence type="ECO:0000313" key="3">
    <source>
        <dbReference type="Proteomes" id="UP001157418"/>
    </source>
</evidence>
<protein>
    <submittedName>
        <fullName evidence="2">Uncharacterized protein</fullName>
    </submittedName>
</protein>
<accession>A0AAU9NN39</accession>
<comment type="caution">
    <text evidence="2">The sequence shown here is derived from an EMBL/GenBank/DDBJ whole genome shotgun (WGS) entry which is preliminary data.</text>
</comment>
<proteinExistence type="predicted"/>
<dbReference type="AlphaFoldDB" id="A0AAU9NN39"/>
<evidence type="ECO:0000313" key="2">
    <source>
        <dbReference type="EMBL" id="CAH1439271.1"/>
    </source>
</evidence>
<dbReference type="Proteomes" id="UP001157418">
    <property type="component" value="Unassembled WGS sequence"/>
</dbReference>
<keyword evidence="3" id="KW-1185">Reference proteome</keyword>
<organism evidence="2 3">
    <name type="scientific">Lactuca virosa</name>
    <dbReference type="NCBI Taxonomy" id="75947"/>
    <lineage>
        <taxon>Eukaryota</taxon>
        <taxon>Viridiplantae</taxon>
        <taxon>Streptophyta</taxon>
        <taxon>Embryophyta</taxon>
        <taxon>Tracheophyta</taxon>
        <taxon>Spermatophyta</taxon>
        <taxon>Magnoliopsida</taxon>
        <taxon>eudicotyledons</taxon>
        <taxon>Gunneridae</taxon>
        <taxon>Pentapetalae</taxon>
        <taxon>asterids</taxon>
        <taxon>campanulids</taxon>
        <taxon>Asterales</taxon>
        <taxon>Asteraceae</taxon>
        <taxon>Cichorioideae</taxon>
        <taxon>Cichorieae</taxon>
        <taxon>Lactucinae</taxon>
        <taxon>Lactuca</taxon>
    </lineage>
</organism>
<reference evidence="2 3" key="1">
    <citation type="submission" date="2022-01" db="EMBL/GenBank/DDBJ databases">
        <authorList>
            <person name="Xiong W."/>
            <person name="Schranz E."/>
        </authorList>
    </citation>
    <scope>NUCLEOTIDE SEQUENCE [LARGE SCALE GENOMIC DNA]</scope>
</reference>
<dbReference type="EMBL" id="CAKMRJ010004634">
    <property type="protein sequence ID" value="CAH1439271.1"/>
    <property type="molecule type" value="Genomic_DNA"/>
</dbReference>
<sequence>MKAATLHPGPCSLQVTKRTEGRRSSQAANPDVLVDRSRRGTRLQGRRSRRKRREKQRGCSWPWWV</sequence>
<evidence type="ECO:0000256" key="1">
    <source>
        <dbReference type="SAM" id="MobiDB-lite"/>
    </source>
</evidence>
<gene>
    <name evidence="2" type="ORF">LVIROSA_LOCUS25479</name>
</gene>
<feature type="compositionally biased region" description="Basic residues" evidence="1">
    <location>
        <begin position="39"/>
        <end position="55"/>
    </location>
</feature>